<name>A0ABW6EE38_9ACTN</name>
<accession>A0ABW6EE38</accession>
<evidence type="ECO:0000256" key="1">
    <source>
        <dbReference type="SAM" id="MobiDB-lite"/>
    </source>
</evidence>
<reference evidence="2 3" key="1">
    <citation type="submission" date="2024-09" db="EMBL/GenBank/DDBJ databases">
        <title>The Natural Products Discovery Center: Release of the First 8490 Sequenced Strains for Exploring Actinobacteria Biosynthetic Diversity.</title>
        <authorList>
            <person name="Kalkreuter E."/>
            <person name="Kautsar S.A."/>
            <person name="Yang D."/>
            <person name="Bader C.D."/>
            <person name="Teijaro C.N."/>
            <person name="Fluegel L."/>
            <person name="Davis C.M."/>
            <person name="Simpson J.R."/>
            <person name="Lauterbach L."/>
            <person name="Steele A.D."/>
            <person name="Gui C."/>
            <person name="Meng S."/>
            <person name="Li G."/>
            <person name="Viehrig K."/>
            <person name="Ye F."/>
            <person name="Su P."/>
            <person name="Kiefer A.F."/>
            <person name="Nichols A."/>
            <person name="Cepeda A.J."/>
            <person name="Yan W."/>
            <person name="Fan B."/>
            <person name="Jiang Y."/>
            <person name="Adhikari A."/>
            <person name="Zheng C.-J."/>
            <person name="Schuster L."/>
            <person name="Cowan T.M."/>
            <person name="Smanski M.J."/>
            <person name="Chevrette M.G."/>
            <person name="De Carvalho L.P.S."/>
            <person name="Shen B."/>
        </authorList>
    </citation>
    <scope>NUCLEOTIDE SEQUENCE [LARGE SCALE GENOMIC DNA]</scope>
    <source>
        <strain evidence="2 3">NPDC058546</strain>
    </source>
</reference>
<sequence>MSDAQPVVLEGIPVFTGDLALLDATVKELTKDGAKIATAAGDIHSSFGGLQAFYQAPEADQLFATTKPVADRGAALKSDLATITGALGTYSDEAYPLVEKLRQLKRDAGAFLVKVNADDKWREDGDLVEENNHRRDEIRETWAAFQAVERACYNKIIAMVPGGKPLTTNDGSNGKHMYGYDAEALKQAKGLPWGDPVKESTRWYQFYEHVWDFGKGFVVDGVWGTVKGLGTLFGTEGWDTAKQAWTGLGNLATGVILTVAAPHALWLTPEKDLPGFARDARNAMKETGKALIAYDQWGENPARAGGAVTFNVLTTVFTGGAGGGASGAGKAAAAAKTLSFANKASRVVDPTTYLFKGAGAGLTKISNVMDGLKGMGRVEIPNLPPGAITLPDGAFKLGDGTLHLPEGAALPEGAFEIPKGSVRLPAGAEIPTGAVDLGDGIVHLPEGITPPAGSLPIQEGTLKLPEGTTALPENAVELTTPDGKTVYVDHEGNILAADGTLKQHHTEALRENPPTAASTRTDADSPLPRTPAEQSALVGAGARGGSDTVRLGSDLGDTGRIGDDLGRTGDGFRDRAPLGSRTDEPGHSPSASHASSAGGHGEGPGGGHDNATVRSHTAQHDGDGIPSSSGDGGTPPAYENGSGGPGAFVPDGPRGDLPDGSWAGENGLRLDREANSAADDFINRSIDAEPGITDALQGIAGKINDGRLIGLEYRLKGDDSLKRKLATDLLEDSAVAPSRVLEDIKDSIRYTMEIPSNNYTHGVQQAVTDLQAKGFENVTFKNTWESAGYKGINSTWRDPVSGRIFEVQFHTADSFVAKMDGHALYERERLPGNTPRQLAAIRAAQSELFGKVPVPRDAGGIKLGAHGTDVVASNVGRDVDPTPGDLPSVADDTGGLSYNSADAAEYRAGEAPDGLTSGTTDGSGSGWGGAGWVEQPSVYAAGVYESLRATPNHIDIPAMSRNTGIDKSVLRQVKSHMIRSQYDIVVGPGDWRRGSFTPRDDLADLWDGARKGTLNEAQIKEFRNLMTHEYVESQLMKAGLPYLKDQAGLWRREADGTYVDGGRYSPKSLSAAGAHDLAPHPVRGGFGSAWQKLGLRHPKTKLAPDLSNLDDFVKDVFQELRAKGLNLK</sequence>
<dbReference type="EMBL" id="JBHXOF010000005">
    <property type="protein sequence ID" value="MFD4213568.1"/>
    <property type="molecule type" value="Genomic_DNA"/>
</dbReference>
<feature type="region of interest" description="Disordered" evidence="1">
    <location>
        <begin position="503"/>
        <end position="666"/>
    </location>
</feature>
<evidence type="ECO:0000313" key="3">
    <source>
        <dbReference type="Proteomes" id="UP001598251"/>
    </source>
</evidence>
<feature type="compositionally biased region" description="Low complexity" evidence="1">
    <location>
        <begin position="587"/>
        <end position="597"/>
    </location>
</feature>
<gene>
    <name evidence="2" type="ORF">ACFWSS_11805</name>
</gene>
<protein>
    <submittedName>
        <fullName evidence="2">Uncharacterized protein</fullName>
    </submittedName>
</protein>
<proteinExistence type="predicted"/>
<keyword evidence="3" id="KW-1185">Reference proteome</keyword>
<evidence type="ECO:0000313" key="2">
    <source>
        <dbReference type="EMBL" id="MFD4213568.1"/>
    </source>
</evidence>
<dbReference type="RefSeq" id="WP_382825128.1">
    <property type="nucleotide sequence ID" value="NZ_JBHXLY010000006.1"/>
</dbReference>
<dbReference type="Proteomes" id="UP001598251">
    <property type="component" value="Unassembled WGS sequence"/>
</dbReference>
<feature type="region of interest" description="Disordered" evidence="1">
    <location>
        <begin position="873"/>
        <end position="894"/>
    </location>
</feature>
<organism evidence="2 3">
    <name type="scientific">Streptomyces sindenensis</name>
    <dbReference type="NCBI Taxonomy" id="67363"/>
    <lineage>
        <taxon>Bacteria</taxon>
        <taxon>Bacillati</taxon>
        <taxon>Actinomycetota</taxon>
        <taxon>Actinomycetes</taxon>
        <taxon>Kitasatosporales</taxon>
        <taxon>Streptomycetaceae</taxon>
        <taxon>Streptomyces</taxon>
    </lineage>
</organism>
<feature type="compositionally biased region" description="Basic and acidic residues" evidence="1">
    <location>
        <begin position="560"/>
        <end position="586"/>
    </location>
</feature>
<feature type="compositionally biased region" description="Gly residues" evidence="1">
    <location>
        <begin position="598"/>
        <end position="608"/>
    </location>
</feature>
<comment type="caution">
    <text evidence="2">The sequence shown here is derived from an EMBL/GenBank/DDBJ whole genome shotgun (WGS) entry which is preliminary data.</text>
</comment>